<dbReference type="EMBL" id="LANX01000001">
    <property type="protein sequence ID" value="KJV68896.1"/>
    <property type="molecule type" value="Genomic_DNA"/>
</dbReference>
<keyword evidence="1" id="KW-0812">Transmembrane</keyword>
<gene>
    <name evidence="2" type="ORF">NLO413_0266</name>
</gene>
<dbReference type="Proteomes" id="UP000033562">
    <property type="component" value="Unassembled WGS sequence"/>
</dbReference>
<feature type="transmembrane region" description="Helical" evidence="1">
    <location>
        <begin position="24"/>
        <end position="43"/>
    </location>
</feature>
<protein>
    <submittedName>
        <fullName evidence="2">Putative membrane protein</fullName>
    </submittedName>
</protein>
<keyword evidence="1" id="KW-0472">Membrane</keyword>
<keyword evidence="3" id="KW-1185">Reference proteome</keyword>
<reference evidence="2 3" key="1">
    <citation type="submission" date="2015-02" db="EMBL/GenBank/DDBJ databases">
        <title>Genome Sequencing of Rickettsiales.</title>
        <authorList>
            <person name="Daugherty S.C."/>
            <person name="Su Q."/>
            <person name="Abolude K."/>
            <person name="Beier-Sexton M."/>
            <person name="Carlyon J.A."/>
            <person name="Carter R."/>
            <person name="Day N.P."/>
            <person name="Dumler S.J."/>
            <person name="Dyachenko V."/>
            <person name="Godinez A."/>
            <person name="Kurtti T.J."/>
            <person name="Lichay M."/>
            <person name="Mullins K.E."/>
            <person name="Ott S."/>
            <person name="Pappas-Brown V."/>
            <person name="Paris D.H."/>
            <person name="Patel P."/>
            <person name="Richards A.L."/>
            <person name="Sadzewicz L."/>
            <person name="Sears K."/>
            <person name="Seidman D."/>
            <person name="Sengamalay N."/>
            <person name="Stenos J."/>
            <person name="Tallon L.J."/>
            <person name="Vincent G."/>
            <person name="Fraser C.M."/>
            <person name="Munderloh U."/>
            <person name="Dunning-Hotopp J.C."/>
        </authorList>
    </citation>
    <scope>NUCLEOTIDE SEQUENCE [LARGE SCALE GENOMIC DNA]</scope>
    <source>
        <strain evidence="2 3">RAC413</strain>
    </source>
</reference>
<dbReference type="STRING" id="1359163.NLO413_0266"/>
<organism evidence="2 3">
    <name type="scientific">Candidatus Neoehrlichia procyonis str. RAC413</name>
    <dbReference type="NCBI Taxonomy" id="1359163"/>
    <lineage>
        <taxon>Bacteria</taxon>
        <taxon>Pseudomonadati</taxon>
        <taxon>Pseudomonadota</taxon>
        <taxon>Alphaproteobacteria</taxon>
        <taxon>Rickettsiales</taxon>
        <taxon>Anaplasmataceae</taxon>
        <taxon>Candidatus Neoehrlichia</taxon>
    </lineage>
</organism>
<evidence type="ECO:0000256" key="1">
    <source>
        <dbReference type="SAM" id="Phobius"/>
    </source>
</evidence>
<proteinExistence type="predicted"/>
<sequence>MYLNFYNDDSMNCNRSRNLKELILYKNYVASICAIFNIAYMLYV</sequence>
<dbReference type="AlphaFoldDB" id="A0A0F3NM89"/>
<evidence type="ECO:0000313" key="3">
    <source>
        <dbReference type="Proteomes" id="UP000033562"/>
    </source>
</evidence>
<accession>A0A0F3NM89</accession>
<name>A0A0F3NM89_9RICK</name>
<comment type="caution">
    <text evidence="2">The sequence shown here is derived from an EMBL/GenBank/DDBJ whole genome shotgun (WGS) entry which is preliminary data.</text>
</comment>
<evidence type="ECO:0000313" key="2">
    <source>
        <dbReference type="EMBL" id="KJV68896.1"/>
    </source>
</evidence>
<keyword evidence="1" id="KW-1133">Transmembrane helix</keyword>